<sequence length="196" mass="20868">MQLSGKIHFKNIVLCALLGNFVSLLPNIETSIAAGGDTIETSTTGDSSISPTPQSAASLTVTPTTLLQNGTNNFANVSSNTGALNYPNCSSCFFGILRTTPNTNNFSGTINNQLEAVIGIIIAIDSPEKANSETNRMIVEIQKSKNEYEIQLALGEKLADAIESGKMERAKIVALLLAPLLGKTHNQLLSEIFAKR</sequence>
<evidence type="ECO:0000313" key="1">
    <source>
        <dbReference type="EMBL" id="MBD2188404.1"/>
    </source>
</evidence>
<gene>
    <name evidence="1" type="ORF">H6F41_09630</name>
</gene>
<accession>A0ABR7ZX97</accession>
<protein>
    <submittedName>
        <fullName evidence="1">Uncharacterized protein</fullName>
    </submittedName>
</protein>
<keyword evidence="2" id="KW-1185">Reference proteome</keyword>
<evidence type="ECO:0000313" key="2">
    <source>
        <dbReference type="Proteomes" id="UP000642094"/>
    </source>
</evidence>
<dbReference type="Proteomes" id="UP000642094">
    <property type="component" value="Unassembled WGS sequence"/>
</dbReference>
<dbReference type="RefSeq" id="WP_190403256.1">
    <property type="nucleotide sequence ID" value="NZ_JACJQB010000015.1"/>
</dbReference>
<proteinExistence type="predicted"/>
<dbReference type="EMBL" id="JACJQB010000015">
    <property type="protein sequence ID" value="MBD2188404.1"/>
    <property type="molecule type" value="Genomic_DNA"/>
</dbReference>
<name>A0ABR7ZX97_9CYAN</name>
<comment type="caution">
    <text evidence="1">The sequence shown here is derived from an EMBL/GenBank/DDBJ whole genome shotgun (WGS) entry which is preliminary data.</text>
</comment>
<reference evidence="1 2" key="1">
    <citation type="journal article" date="2020" name="ISME J.">
        <title>Comparative genomics reveals insights into cyanobacterial evolution and habitat adaptation.</title>
        <authorList>
            <person name="Chen M.Y."/>
            <person name="Teng W.K."/>
            <person name="Zhao L."/>
            <person name="Hu C.X."/>
            <person name="Zhou Y.K."/>
            <person name="Han B.P."/>
            <person name="Song L.R."/>
            <person name="Shu W.S."/>
        </authorList>
    </citation>
    <scope>NUCLEOTIDE SEQUENCE [LARGE SCALE GENOMIC DNA]</scope>
    <source>
        <strain evidence="1 2">FACHB-723</strain>
    </source>
</reference>
<organism evidence="1 2">
    <name type="scientific">Pseudanabaena mucicola FACHB-723</name>
    <dbReference type="NCBI Taxonomy" id="2692860"/>
    <lineage>
        <taxon>Bacteria</taxon>
        <taxon>Bacillati</taxon>
        <taxon>Cyanobacteriota</taxon>
        <taxon>Cyanophyceae</taxon>
        <taxon>Pseudanabaenales</taxon>
        <taxon>Pseudanabaenaceae</taxon>
        <taxon>Pseudanabaena</taxon>
    </lineage>
</organism>